<feature type="signal peptide" evidence="2">
    <location>
        <begin position="1"/>
        <end position="18"/>
    </location>
</feature>
<proteinExistence type="inferred from homology"/>
<dbReference type="PANTHER" id="PTHR37944:SF1">
    <property type="entry name" value="PORIN B"/>
    <property type="match status" value="1"/>
</dbReference>
<dbReference type="Pfam" id="PF04966">
    <property type="entry name" value="OprB"/>
    <property type="match status" value="1"/>
</dbReference>
<evidence type="ECO:0000256" key="1">
    <source>
        <dbReference type="ARBA" id="ARBA00008769"/>
    </source>
</evidence>
<evidence type="ECO:0000256" key="2">
    <source>
        <dbReference type="RuleBase" id="RU363072"/>
    </source>
</evidence>
<sequence>MRSLLVASSVLLCVGAQATQVELAYTGDYFHNTQGGIRTGDTYLDLFEININHSFELNDDWILNADMSGFYTNGKGLSEAIVGDIQVVSNLEGGGHFTKLATATLELAGIQGSLKLGLYDINSEFDVLDSAGLFINSAHGIGSELALTGENGPSIYPFYSFAVRGQWAWNENHLVRVAVMDGVPGAETSNNAPNIEINSGSGYFSIFEYEFSQRDSKLLLGAWQYSKSQPLTLANTAETEPDSGNLGLYLRYESSIFTPQTHAFYRLGFADSNFNLFDRFFAAGVTHQGLLPARPDDTIGIAIAYLRNGETVAAAMDPDVSKSHETNIELTYQYMLDGNIVLQPNVQYIVNPSATYRDAMVVGLRLSLAYELL</sequence>
<feature type="chain" id="PRO_5044956641" evidence="2">
    <location>
        <begin position="19"/>
        <end position="373"/>
    </location>
</feature>
<name>A0ABT7SST2_9ALTE</name>
<reference evidence="3 4" key="1">
    <citation type="submission" date="2023-06" db="EMBL/GenBank/DDBJ databases">
        <title>Alteromonas sp. ASW11-36 isolated from intertidal sand.</title>
        <authorList>
            <person name="Li Y."/>
        </authorList>
    </citation>
    <scope>NUCLEOTIDE SEQUENCE [LARGE SCALE GENOMIC DNA]</scope>
    <source>
        <strain evidence="3 4">ASW11-36</strain>
    </source>
</reference>
<organism evidence="3 4">
    <name type="scientific">Alteromonas arenosi</name>
    <dbReference type="NCBI Taxonomy" id="3055817"/>
    <lineage>
        <taxon>Bacteria</taxon>
        <taxon>Pseudomonadati</taxon>
        <taxon>Pseudomonadota</taxon>
        <taxon>Gammaproteobacteria</taxon>
        <taxon>Alteromonadales</taxon>
        <taxon>Alteromonadaceae</taxon>
        <taxon>Alteromonas/Salinimonas group</taxon>
        <taxon>Alteromonas</taxon>
    </lineage>
</organism>
<comment type="similarity">
    <text evidence="1 2">Belongs to the OprB family.</text>
</comment>
<keyword evidence="2" id="KW-0732">Signal</keyword>
<dbReference type="InterPro" id="IPR038673">
    <property type="entry name" value="OprB_sf"/>
</dbReference>
<gene>
    <name evidence="3" type="ORF">QTP81_01335</name>
</gene>
<evidence type="ECO:0000313" key="4">
    <source>
        <dbReference type="Proteomes" id="UP001234343"/>
    </source>
</evidence>
<dbReference type="PANTHER" id="PTHR37944">
    <property type="entry name" value="PORIN B"/>
    <property type="match status" value="1"/>
</dbReference>
<comment type="caution">
    <text evidence="3">The sequence shown here is derived from an EMBL/GenBank/DDBJ whole genome shotgun (WGS) entry which is preliminary data.</text>
</comment>
<dbReference type="InterPro" id="IPR052932">
    <property type="entry name" value="OprB_Porin"/>
</dbReference>
<protein>
    <submittedName>
        <fullName evidence="3">Carbohydrate porin</fullName>
    </submittedName>
</protein>
<dbReference type="InterPro" id="IPR007049">
    <property type="entry name" value="Carb-sel_porin_OprB"/>
</dbReference>
<dbReference type="RefSeq" id="WP_289363163.1">
    <property type="nucleotide sequence ID" value="NZ_JAUCBP010000001.1"/>
</dbReference>
<dbReference type="EMBL" id="JAUCBP010000001">
    <property type="protein sequence ID" value="MDM7859246.1"/>
    <property type="molecule type" value="Genomic_DNA"/>
</dbReference>
<dbReference type="Proteomes" id="UP001234343">
    <property type="component" value="Unassembled WGS sequence"/>
</dbReference>
<evidence type="ECO:0000313" key="3">
    <source>
        <dbReference type="EMBL" id="MDM7859246.1"/>
    </source>
</evidence>
<dbReference type="Gene3D" id="2.40.160.180">
    <property type="entry name" value="Carbohydrate-selective porin OprB"/>
    <property type="match status" value="1"/>
</dbReference>
<accession>A0ABT7SST2</accession>
<keyword evidence="4" id="KW-1185">Reference proteome</keyword>